<organism evidence="7 8">
    <name type="scientific">Dillenia turbinata</name>
    <dbReference type="NCBI Taxonomy" id="194707"/>
    <lineage>
        <taxon>Eukaryota</taxon>
        <taxon>Viridiplantae</taxon>
        <taxon>Streptophyta</taxon>
        <taxon>Embryophyta</taxon>
        <taxon>Tracheophyta</taxon>
        <taxon>Spermatophyta</taxon>
        <taxon>Magnoliopsida</taxon>
        <taxon>eudicotyledons</taxon>
        <taxon>Gunneridae</taxon>
        <taxon>Pentapetalae</taxon>
        <taxon>Dilleniales</taxon>
        <taxon>Dilleniaceae</taxon>
        <taxon>Dillenia</taxon>
    </lineage>
</organism>
<keyword evidence="1" id="KW-0902">Two-component regulatory system</keyword>
<dbReference type="AlphaFoldDB" id="A0AAN8U9K3"/>
<feature type="modified residue" description="4-aspartylphosphate" evidence="4">
    <location>
        <position position="35"/>
    </location>
</feature>
<dbReference type="EMBL" id="JBAMMX010000028">
    <property type="protein sequence ID" value="KAK6911360.1"/>
    <property type="molecule type" value="Genomic_DNA"/>
</dbReference>
<dbReference type="InterPro" id="IPR045279">
    <property type="entry name" value="ARR-like"/>
</dbReference>
<reference evidence="7 8" key="1">
    <citation type="submission" date="2023-12" db="EMBL/GenBank/DDBJ databases">
        <title>A high-quality genome assembly for Dillenia turbinata (Dilleniales).</title>
        <authorList>
            <person name="Chanderbali A."/>
        </authorList>
    </citation>
    <scope>NUCLEOTIDE SEQUENCE [LARGE SCALE GENOMIC DNA]</scope>
    <source>
        <strain evidence="7">LSX21</strain>
        <tissue evidence="7">Leaf</tissue>
    </source>
</reference>
<evidence type="ECO:0000259" key="6">
    <source>
        <dbReference type="PROSITE" id="PS50110"/>
    </source>
</evidence>
<dbReference type="PANTHER" id="PTHR43874:SF19">
    <property type="entry name" value="RESPONSE REGULATOR 23-RELATED"/>
    <property type="match status" value="1"/>
</dbReference>
<dbReference type="Gene3D" id="3.40.50.2300">
    <property type="match status" value="1"/>
</dbReference>
<dbReference type="GO" id="GO:0009736">
    <property type="term" value="P:cytokinin-activated signaling pathway"/>
    <property type="evidence" value="ECO:0007669"/>
    <property type="project" value="InterPro"/>
</dbReference>
<dbReference type="GO" id="GO:0000160">
    <property type="term" value="P:phosphorelay signal transduction system"/>
    <property type="evidence" value="ECO:0007669"/>
    <property type="project" value="UniProtKB-KW"/>
</dbReference>
<accession>A0AAN8U9K3</accession>
<evidence type="ECO:0000256" key="5">
    <source>
        <dbReference type="SAM" id="MobiDB-lite"/>
    </source>
</evidence>
<evidence type="ECO:0000256" key="3">
    <source>
        <dbReference type="ARBA" id="ARBA00023163"/>
    </source>
</evidence>
<feature type="domain" description="Response regulatory" evidence="6">
    <location>
        <begin position="1"/>
        <end position="99"/>
    </location>
</feature>
<protein>
    <submittedName>
        <fullName evidence="7">Signal transduction response regulator, receiver domain</fullName>
    </submittedName>
</protein>
<dbReference type="SMART" id="SM00448">
    <property type="entry name" value="REC"/>
    <property type="match status" value="1"/>
</dbReference>
<dbReference type="InterPro" id="IPR011006">
    <property type="entry name" value="CheY-like_superfamily"/>
</dbReference>
<dbReference type="PROSITE" id="PS50110">
    <property type="entry name" value="RESPONSE_REGULATORY"/>
    <property type="match status" value="1"/>
</dbReference>
<comment type="caution">
    <text evidence="7">The sequence shown here is derived from an EMBL/GenBank/DDBJ whole genome shotgun (WGS) entry which is preliminary data.</text>
</comment>
<evidence type="ECO:0000256" key="1">
    <source>
        <dbReference type="ARBA" id="ARBA00023012"/>
    </source>
</evidence>
<keyword evidence="3" id="KW-0804">Transcription</keyword>
<feature type="region of interest" description="Disordered" evidence="5">
    <location>
        <begin position="439"/>
        <end position="478"/>
    </location>
</feature>
<keyword evidence="4" id="KW-0597">Phosphoprotein</keyword>
<feature type="compositionally biased region" description="Polar residues" evidence="5">
    <location>
        <begin position="457"/>
        <end position="478"/>
    </location>
</feature>
<name>A0AAN8U9K3_9MAGN</name>
<evidence type="ECO:0000256" key="2">
    <source>
        <dbReference type="ARBA" id="ARBA00023015"/>
    </source>
</evidence>
<dbReference type="InterPro" id="IPR001789">
    <property type="entry name" value="Sig_transdc_resp-reg_receiver"/>
</dbReference>
<proteinExistence type="predicted"/>
<dbReference type="PANTHER" id="PTHR43874">
    <property type="entry name" value="TWO-COMPONENT RESPONSE REGULATOR"/>
    <property type="match status" value="1"/>
</dbReference>
<gene>
    <name evidence="7" type="ORF">RJ641_023453</name>
</gene>
<evidence type="ECO:0000313" key="8">
    <source>
        <dbReference type="Proteomes" id="UP001370490"/>
    </source>
</evidence>
<dbReference type="Pfam" id="PF00072">
    <property type="entry name" value="Response_reg"/>
    <property type="match status" value="1"/>
</dbReference>
<dbReference type="Proteomes" id="UP001370490">
    <property type="component" value="Unassembled WGS sequence"/>
</dbReference>
<keyword evidence="2" id="KW-0805">Transcription regulation</keyword>
<feature type="compositionally biased region" description="Basic and acidic residues" evidence="5">
    <location>
        <begin position="443"/>
        <end position="452"/>
    </location>
</feature>
<keyword evidence="8" id="KW-1185">Reference proteome</keyword>
<dbReference type="SUPFAM" id="SSF52172">
    <property type="entry name" value="CheY-like"/>
    <property type="match status" value="1"/>
</dbReference>
<evidence type="ECO:0000313" key="7">
    <source>
        <dbReference type="EMBL" id="KAK6911360.1"/>
    </source>
</evidence>
<evidence type="ECO:0000256" key="4">
    <source>
        <dbReference type="PROSITE-ProRule" id="PRU00169"/>
    </source>
</evidence>
<sequence length="478" mass="53210">MLKTCKYRVTTVTNAVDALQVIRSPDHSFDLVLTDLHMPCMDGIELMKQVEEEFDLPVVLMSADDNESKVTMGMECGASMYIIKPVKKFDIQKLWQFAIAKRKSKAIAIDRRDEGIRSRFQPLSGTSNYLVLSSSSEGTTKQHRNYTKRSTDPSKKLHTTANGYKQRKSCTTAAKPKKFRAYWRRVTYILSCNPNDRYTRELSERALKSSFACGLPQDVIDRLRRQSQRFQDHQYFVRPHANTSGPFNEQNLGIRRTIPSQPRQENHGSNTTSQVRHGQSNLLTNRGANSLNNIHHHGMSMLMNNNVTSLPASQQQGLVARPPIFSNGPFQYNGEDLKGLSNQTGFMNGGVLPNGMTNVPKAPTPVGDSSSSHLAQDAIVFSSPPMQPGNTISSGSFRQEENNFGAAPSLSAPQDIDVFGDEDEDFLAWLTLDLSATENGEGEAAKDPEGHVKTYQVGDNPSRIEQSFNQVKFSKSAL</sequence>